<name>A0A9X2EIJ2_9GAMM</name>
<dbReference type="EMBL" id="JALBWM010000002">
    <property type="protein sequence ID" value="MCO1332867.1"/>
    <property type="molecule type" value="Genomic_DNA"/>
</dbReference>
<gene>
    <name evidence="9" type="primary">rsmD</name>
    <name evidence="9" type="ORF">MO867_00815</name>
</gene>
<dbReference type="RefSeq" id="WP_252464034.1">
    <property type="nucleotide sequence ID" value="NZ_JALBWM010000002.1"/>
</dbReference>
<comment type="caution">
    <text evidence="9">The sequence shown here is derived from an EMBL/GenBank/DDBJ whole genome shotgun (WGS) entry which is preliminary data.</text>
</comment>
<comment type="function">
    <text evidence="1 8">Specifically methylates the guanine in position 966 of 16S rRNA in the assembled 30S particle.</text>
</comment>
<dbReference type="GO" id="GO:0003676">
    <property type="term" value="F:nucleic acid binding"/>
    <property type="evidence" value="ECO:0007669"/>
    <property type="project" value="InterPro"/>
</dbReference>
<dbReference type="InterPro" id="IPR002052">
    <property type="entry name" value="DNA_methylase_N6_adenine_CS"/>
</dbReference>
<comment type="similarity">
    <text evidence="2 8">Belongs to the methyltransferase superfamily. RsmD family.</text>
</comment>
<dbReference type="PROSITE" id="PS00092">
    <property type="entry name" value="N6_MTASE"/>
    <property type="match status" value="1"/>
</dbReference>
<evidence type="ECO:0000256" key="2">
    <source>
        <dbReference type="ARBA" id="ARBA00005269"/>
    </source>
</evidence>
<evidence type="ECO:0000313" key="9">
    <source>
        <dbReference type="EMBL" id="MCO1332867.1"/>
    </source>
</evidence>
<accession>A0A9X2EIJ2</accession>
<evidence type="ECO:0000256" key="8">
    <source>
        <dbReference type="PIRNR" id="PIRNR004553"/>
    </source>
</evidence>
<dbReference type="PANTHER" id="PTHR43542:SF1">
    <property type="entry name" value="METHYLTRANSFERASE"/>
    <property type="match status" value="1"/>
</dbReference>
<dbReference type="CDD" id="cd02440">
    <property type="entry name" value="AdoMet_MTases"/>
    <property type="match status" value="1"/>
</dbReference>
<keyword evidence="8" id="KW-0698">rRNA processing</keyword>
<evidence type="ECO:0000256" key="6">
    <source>
        <dbReference type="ARBA" id="ARBA00022679"/>
    </source>
</evidence>
<dbReference type="Pfam" id="PF03602">
    <property type="entry name" value="Cons_hypoth95"/>
    <property type="match status" value="1"/>
</dbReference>
<sequence>MARSLSRKHTPQILSQLRIIGGQWRGRKLQFAPVEGLRPTGDRLRETLFNWLQFDLHGAHCLDLFAGSGALGLEALSRGARSVDFVELNTHAARTLTEQLKFLGAEGALVHNTKAYDFLGSGDKKYDIVFVDPPFADDLWQESLDTLSARLAPGALIYVETPRNTVPSVLTSWYLEKEKGAGRVCMRLYRHAE</sequence>
<dbReference type="EC" id="2.1.1.171" evidence="3 8"/>
<comment type="catalytic activity">
    <reaction evidence="7 8">
        <text>guanosine(966) in 16S rRNA + S-adenosyl-L-methionine = N(2)-methylguanosine(966) in 16S rRNA + S-adenosyl-L-homocysteine + H(+)</text>
        <dbReference type="Rhea" id="RHEA:23548"/>
        <dbReference type="Rhea" id="RHEA-COMP:10211"/>
        <dbReference type="Rhea" id="RHEA-COMP:10212"/>
        <dbReference type="ChEBI" id="CHEBI:15378"/>
        <dbReference type="ChEBI" id="CHEBI:57856"/>
        <dbReference type="ChEBI" id="CHEBI:59789"/>
        <dbReference type="ChEBI" id="CHEBI:74269"/>
        <dbReference type="ChEBI" id="CHEBI:74481"/>
        <dbReference type="EC" id="2.1.1.171"/>
    </reaction>
</comment>
<dbReference type="PANTHER" id="PTHR43542">
    <property type="entry name" value="METHYLTRANSFERASE"/>
    <property type="match status" value="1"/>
</dbReference>
<dbReference type="PIRSF" id="PIRSF004553">
    <property type="entry name" value="CHP00095"/>
    <property type="match status" value="1"/>
</dbReference>
<reference evidence="9" key="1">
    <citation type="journal article" date="2022" name="Arch. Microbiol.">
        <title>Microbulbifer okhotskensis sp. nov., isolated from a deep bottom sediment of the Okhotsk Sea.</title>
        <authorList>
            <person name="Romanenko L."/>
            <person name="Kurilenko V."/>
            <person name="Otstavnykh N."/>
            <person name="Velansky P."/>
            <person name="Isaeva M."/>
            <person name="Mikhailov V."/>
        </authorList>
    </citation>
    <scope>NUCLEOTIDE SEQUENCE</scope>
    <source>
        <strain evidence="9">OS29</strain>
    </source>
</reference>
<evidence type="ECO:0000256" key="4">
    <source>
        <dbReference type="ARBA" id="ARBA00013682"/>
    </source>
</evidence>
<protein>
    <recommendedName>
        <fullName evidence="4 8">Ribosomal RNA small subunit methyltransferase D</fullName>
        <ecNumber evidence="3 8">2.1.1.171</ecNumber>
    </recommendedName>
</protein>
<evidence type="ECO:0000313" key="10">
    <source>
        <dbReference type="Proteomes" id="UP001139028"/>
    </source>
</evidence>
<dbReference type="NCBIfam" id="TIGR00095">
    <property type="entry name" value="16S rRNA (guanine(966)-N(2))-methyltransferase RsmD"/>
    <property type="match status" value="1"/>
</dbReference>
<evidence type="ECO:0000256" key="7">
    <source>
        <dbReference type="ARBA" id="ARBA00048326"/>
    </source>
</evidence>
<dbReference type="GO" id="GO:0052913">
    <property type="term" value="F:16S rRNA (guanine(966)-N(2))-methyltransferase activity"/>
    <property type="evidence" value="ECO:0007669"/>
    <property type="project" value="UniProtKB-EC"/>
</dbReference>
<keyword evidence="10" id="KW-1185">Reference proteome</keyword>
<dbReference type="SUPFAM" id="SSF53335">
    <property type="entry name" value="S-adenosyl-L-methionine-dependent methyltransferases"/>
    <property type="match status" value="1"/>
</dbReference>
<proteinExistence type="inferred from homology"/>
<evidence type="ECO:0000256" key="3">
    <source>
        <dbReference type="ARBA" id="ARBA00012141"/>
    </source>
</evidence>
<evidence type="ECO:0000256" key="1">
    <source>
        <dbReference type="ARBA" id="ARBA00002649"/>
    </source>
</evidence>
<keyword evidence="6 8" id="KW-0808">Transferase</keyword>
<dbReference type="InterPro" id="IPR029063">
    <property type="entry name" value="SAM-dependent_MTases_sf"/>
</dbReference>
<dbReference type="AlphaFoldDB" id="A0A9X2EIJ2"/>
<organism evidence="9 10">
    <name type="scientific">Microbulbifer okhotskensis</name>
    <dbReference type="NCBI Taxonomy" id="2926617"/>
    <lineage>
        <taxon>Bacteria</taxon>
        <taxon>Pseudomonadati</taxon>
        <taxon>Pseudomonadota</taxon>
        <taxon>Gammaproteobacteria</taxon>
        <taxon>Cellvibrionales</taxon>
        <taxon>Microbulbiferaceae</taxon>
        <taxon>Microbulbifer</taxon>
    </lineage>
</organism>
<dbReference type="Gene3D" id="3.40.50.150">
    <property type="entry name" value="Vaccinia Virus protein VP39"/>
    <property type="match status" value="1"/>
</dbReference>
<dbReference type="InterPro" id="IPR004398">
    <property type="entry name" value="RNA_MeTrfase_RsmD"/>
</dbReference>
<keyword evidence="5 8" id="KW-0489">Methyltransferase</keyword>
<evidence type="ECO:0000256" key="5">
    <source>
        <dbReference type="ARBA" id="ARBA00022603"/>
    </source>
</evidence>
<keyword evidence="8" id="KW-0949">S-adenosyl-L-methionine</keyword>
<dbReference type="Proteomes" id="UP001139028">
    <property type="component" value="Unassembled WGS sequence"/>
</dbReference>